<protein>
    <recommendedName>
        <fullName evidence="3">Porin</fullName>
    </recommendedName>
</protein>
<evidence type="ECO:0000313" key="1">
    <source>
        <dbReference type="EMBL" id="GLH70392.1"/>
    </source>
</evidence>
<organism evidence="1 2">
    <name type="scientific">Geothrix rubra</name>
    <dbReference type="NCBI Taxonomy" id="2927977"/>
    <lineage>
        <taxon>Bacteria</taxon>
        <taxon>Pseudomonadati</taxon>
        <taxon>Acidobacteriota</taxon>
        <taxon>Holophagae</taxon>
        <taxon>Holophagales</taxon>
        <taxon>Holophagaceae</taxon>
        <taxon>Geothrix</taxon>
    </lineage>
</organism>
<sequence>MGGPATEVHVRCLQSIPLAGLLTASLAAQVPVPTLKWHGSLWASAVTQDRETRDGSLVFRPLEAGQSQFSLDGLMLGVDAAFAQGWSAKATLLAGNTGKTIQATTGDTGTIAAVEAMLVWTGERDTFRIGRMITFIGMEYLDGAQNLTASRGLLFTFSDPFGQVGVHWHHAFSPAWSGDLWVFNGEDRLKDNNHGKTVGLGLSWNPGGSAETYLSLHAYRGPEQDGLGEASGTGAEGRPRERVCLMGQGVWGRTTLQGEVSLGRESFAAGSLLGARDTQWARWRGLGLILKRDLGRGISLVARAERLGDDQGVRLSLDSTIRASLGLDAGGLAYAGRTGADLVARSLSLGVEKKHGPAFARVEVRQDRLNRDLQDAQGRTFREGLSATVSLGAAF</sequence>
<dbReference type="InterPro" id="IPR011486">
    <property type="entry name" value="BBP2"/>
</dbReference>
<reference evidence="1 2" key="1">
    <citation type="journal article" date="2023" name="Antonie Van Leeuwenhoek">
        <title>Mesoterricola silvestris gen. nov., sp. nov., Mesoterricola sediminis sp. nov., Geothrix oryzae sp. nov., Geothrix edaphica sp. nov., Geothrix rubra sp. nov., and Geothrix limicola sp. nov., six novel members of Acidobacteriota isolated from soils.</title>
        <authorList>
            <person name="Itoh H."/>
            <person name="Sugisawa Y."/>
            <person name="Mise K."/>
            <person name="Xu Z."/>
            <person name="Kuniyasu M."/>
            <person name="Ushijima N."/>
            <person name="Kawano K."/>
            <person name="Kobayashi E."/>
            <person name="Shiratori Y."/>
            <person name="Masuda Y."/>
            <person name="Senoo K."/>
        </authorList>
    </citation>
    <scope>NUCLEOTIDE SEQUENCE [LARGE SCALE GENOMIC DNA]</scope>
    <source>
        <strain evidence="1 2">Red803</strain>
    </source>
</reference>
<comment type="caution">
    <text evidence="1">The sequence shown here is derived from an EMBL/GenBank/DDBJ whole genome shotgun (WGS) entry which is preliminary data.</text>
</comment>
<proteinExistence type="predicted"/>
<keyword evidence="2" id="KW-1185">Reference proteome</keyword>
<name>A0ABQ5Q6T4_9BACT</name>
<evidence type="ECO:0000313" key="2">
    <source>
        <dbReference type="Proteomes" id="UP001165089"/>
    </source>
</evidence>
<dbReference type="EMBL" id="BSDD01000003">
    <property type="protein sequence ID" value="GLH70392.1"/>
    <property type="molecule type" value="Genomic_DNA"/>
</dbReference>
<evidence type="ECO:0008006" key="3">
    <source>
        <dbReference type="Google" id="ProtNLM"/>
    </source>
</evidence>
<gene>
    <name evidence="1" type="ORF">GETHPA_19250</name>
</gene>
<dbReference type="Gene3D" id="2.40.160.10">
    <property type="entry name" value="Porin"/>
    <property type="match status" value="1"/>
</dbReference>
<dbReference type="InterPro" id="IPR023614">
    <property type="entry name" value="Porin_dom_sf"/>
</dbReference>
<accession>A0ABQ5Q6T4</accession>
<dbReference type="Proteomes" id="UP001165089">
    <property type="component" value="Unassembled WGS sequence"/>
</dbReference>
<dbReference type="Pfam" id="PF07642">
    <property type="entry name" value="BBP2"/>
    <property type="match status" value="1"/>
</dbReference>